<dbReference type="InterPro" id="IPR018376">
    <property type="entry name" value="Enoyl-CoA_hyd/isom_CS"/>
</dbReference>
<evidence type="ECO:0000313" key="4">
    <source>
        <dbReference type="Proteomes" id="UP000194236"/>
    </source>
</evidence>
<dbReference type="Proteomes" id="UP000194236">
    <property type="component" value="Unassembled WGS sequence"/>
</dbReference>
<sequence>MLPSLRRIIITNFVSKRTDHFSSRFLSSSTTLNSENDTIIVENRTSNVRLIGINRPHKRNAINRETASKLRQAFEDFDNDPECRVAVLHGFGGTFCAGYDLEELANFDEMSIENLATPAPLGPTWMLTSKPVVAAIDGYAVAGGFELALWCDLRVVETTAKMGVFCRRFGVPLLDGGSVRLSKLIGHSRAMDLILTGRGINGKEAFDFGIANRLVPVGTALGQAFNLAHSLVKFPNECLLADRRSAYYSTFNSTSLEDALQKEFDRSKQVLAKEAISGAKRFKEGVGKHGKFVLDKIGYDVDVTA</sequence>
<dbReference type="Gene3D" id="1.10.287.2460">
    <property type="match status" value="1"/>
</dbReference>
<keyword evidence="4" id="KW-1185">Reference proteome</keyword>
<dbReference type="OrthoDB" id="448450at2759"/>
<dbReference type="AlphaFoldDB" id="A0A1Y3B3A5"/>
<dbReference type="Gene3D" id="3.90.226.10">
    <property type="entry name" value="2-enoyl-CoA Hydratase, Chain A, domain 1"/>
    <property type="match status" value="1"/>
</dbReference>
<dbReference type="InterPro" id="IPR029045">
    <property type="entry name" value="ClpP/crotonase-like_dom_sf"/>
</dbReference>
<dbReference type="EMBL" id="MUJZ01047581">
    <property type="protein sequence ID" value="OTF74343.1"/>
    <property type="molecule type" value="Genomic_DNA"/>
</dbReference>
<protein>
    <submittedName>
        <fullName evidence="3">3-hydroxypropionyl-coenzyme A dehydratase-like protein</fullName>
    </submittedName>
</protein>
<dbReference type="CDD" id="cd06558">
    <property type="entry name" value="crotonase-like"/>
    <property type="match status" value="1"/>
</dbReference>
<organism evidence="3 4">
    <name type="scientific">Euroglyphus maynei</name>
    <name type="common">Mayne's house dust mite</name>
    <dbReference type="NCBI Taxonomy" id="6958"/>
    <lineage>
        <taxon>Eukaryota</taxon>
        <taxon>Metazoa</taxon>
        <taxon>Ecdysozoa</taxon>
        <taxon>Arthropoda</taxon>
        <taxon>Chelicerata</taxon>
        <taxon>Arachnida</taxon>
        <taxon>Acari</taxon>
        <taxon>Acariformes</taxon>
        <taxon>Sarcoptiformes</taxon>
        <taxon>Astigmata</taxon>
        <taxon>Psoroptidia</taxon>
        <taxon>Analgoidea</taxon>
        <taxon>Pyroglyphidae</taxon>
        <taxon>Pyroglyphinae</taxon>
        <taxon>Euroglyphus</taxon>
    </lineage>
</organism>
<accession>A0A1Y3B3A5</accession>
<dbReference type="PANTHER" id="PTHR43802">
    <property type="entry name" value="ENOYL-COA HYDRATASE"/>
    <property type="match status" value="1"/>
</dbReference>
<dbReference type="Pfam" id="PF00378">
    <property type="entry name" value="ECH_1"/>
    <property type="match status" value="1"/>
</dbReference>
<proteinExistence type="inferred from homology"/>
<dbReference type="GO" id="GO:0003824">
    <property type="term" value="F:catalytic activity"/>
    <property type="evidence" value="ECO:0007669"/>
    <property type="project" value="InterPro"/>
</dbReference>
<evidence type="ECO:0000256" key="1">
    <source>
        <dbReference type="ARBA" id="ARBA00005254"/>
    </source>
</evidence>
<dbReference type="SUPFAM" id="SSF52096">
    <property type="entry name" value="ClpP/crotonase"/>
    <property type="match status" value="1"/>
</dbReference>
<dbReference type="PROSITE" id="PS00166">
    <property type="entry name" value="ENOYL_COA_HYDRATASE"/>
    <property type="match status" value="1"/>
</dbReference>
<name>A0A1Y3B3A5_EURMA</name>
<dbReference type="NCBIfam" id="NF006108">
    <property type="entry name" value="PRK08259.1"/>
    <property type="match status" value="1"/>
</dbReference>
<comment type="caution">
    <text evidence="3">The sequence shown here is derived from an EMBL/GenBank/DDBJ whole genome shotgun (WGS) entry which is preliminary data.</text>
</comment>
<reference evidence="3 4" key="1">
    <citation type="submission" date="2017-03" db="EMBL/GenBank/DDBJ databases">
        <title>Genome Survey of Euroglyphus maynei.</title>
        <authorList>
            <person name="Arlian L.G."/>
            <person name="Morgan M.S."/>
            <person name="Rider S.D."/>
        </authorList>
    </citation>
    <scope>NUCLEOTIDE SEQUENCE [LARGE SCALE GENOMIC DNA]</scope>
    <source>
        <strain evidence="3">Arlian Lab</strain>
        <tissue evidence="3">Whole body</tissue>
    </source>
</reference>
<dbReference type="PANTHER" id="PTHR43802:SF1">
    <property type="entry name" value="IP11341P-RELATED"/>
    <property type="match status" value="1"/>
</dbReference>
<comment type="similarity">
    <text evidence="1 2">Belongs to the enoyl-CoA hydratase/isomerase family.</text>
</comment>
<dbReference type="InterPro" id="IPR001753">
    <property type="entry name" value="Enoyl-CoA_hydra/iso"/>
</dbReference>
<evidence type="ECO:0000313" key="3">
    <source>
        <dbReference type="EMBL" id="OTF74343.1"/>
    </source>
</evidence>
<gene>
    <name evidence="3" type="ORF">BLA29_000069</name>
</gene>
<evidence type="ECO:0000256" key="2">
    <source>
        <dbReference type="RuleBase" id="RU003707"/>
    </source>
</evidence>